<sequence length="718" mass="78194">MTVQPPRAADDDTLQAAIADPRRLAAVRATGLLDTPPEDGFDRLTRLATRLIGAPVSFMTLVDEARDFYKSHHGFGEPLATTRQLEGRTFCHFGLLSEGPLVLDDVMAWPGFREVPTVRTLGIRAYAGVPLLTDDGQCLGSLCAVDFAPRRWREADILLLTELAHAATREMQLRQALHRAEAANRAKSAFLSNVSHEIRTPMNAIIGLTHLMLRDGRDALQRERLGKVDQASRQLLQVINDVLDLSRVEAGRMQLERADFDLDEVLAACVEQVAGPARDKGLELVLDTAHLPRRLRGDATRLRQALMNLLSNAVKFTPRGWVRLRGQLLRERGDQVELRFEVLDTGEGIAPEVQRQLFDAFEQADNSLSRRHGGTGLGLTLTRHLARLMGGEVGVDSRPGQGSLFWFSAWLGRAADQVQADEPVRLAGLRALVVDDLPEALDSLSNQLALLGLRVHAVAGGRQALDVVQAQAAQGWRFDLVLIDWHMQPIDGGATLRALRALLGDAMPPAVLLSTGDGPPPGLTQTHGHGQGPGQGARGPRFDGALAKPVLRSALERELIRLLRAPPRVPAPMPSGLTTAEAELRRRHAGRRVLLAEDNPINQRVVFELLRAVGLEVVLCDDGAQALAQLSQHAFDLVLLDAQMPVMDGLAAARQMRQMQAPQGLALPIIAMTADDFGGDRQACLAAGMDDQVPKPLDPERLYRALLHWLPATSVAGA</sequence>
<dbReference type="InterPro" id="IPR003594">
    <property type="entry name" value="HATPase_dom"/>
</dbReference>
<dbReference type="SUPFAM" id="SSF55781">
    <property type="entry name" value="GAF domain-like"/>
    <property type="match status" value="1"/>
</dbReference>
<dbReference type="Pfam" id="PF01590">
    <property type="entry name" value="GAF"/>
    <property type="match status" value="1"/>
</dbReference>
<dbReference type="SMART" id="SM00448">
    <property type="entry name" value="REC"/>
    <property type="match status" value="2"/>
</dbReference>
<keyword evidence="12" id="KW-1185">Reference proteome</keyword>
<dbReference type="InterPro" id="IPR003661">
    <property type="entry name" value="HisK_dim/P_dom"/>
</dbReference>
<feature type="modified residue" description="4-aspartylphosphate" evidence="7">
    <location>
        <position position="484"/>
    </location>
</feature>
<dbReference type="Pfam" id="PF02518">
    <property type="entry name" value="HATPase_c"/>
    <property type="match status" value="1"/>
</dbReference>
<evidence type="ECO:0000259" key="10">
    <source>
        <dbReference type="PROSITE" id="PS50110"/>
    </source>
</evidence>
<dbReference type="PROSITE" id="PS50109">
    <property type="entry name" value="HIS_KIN"/>
    <property type="match status" value="1"/>
</dbReference>
<dbReference type="PROSITE" id="PS50110">
    <property type="entry name" value="RESPONSE_REGULATORY"/>
    <property type="match status" value="2"/>
</dbReference>
<dbReference type="CDD" id="cd00156">
    <property type="entry name" value="REC"/>
    <property type="match status" value="1"/>
</dbReference>
<dbReference type="CDD" id="cd17546">
    <property type="entry name" value="REC_hyHK_CKI1_RcsC-like"/>
    <property type="match status" value="1"/>
</dbReference>
<dbReference type="Gene3D" id="3.30.450.40">
    <property type="match status" value="1"/>
</dbReference>
<dbReference type="CDD" id="cd00082">
    <property type="entry name" value="HisKA"/>
    <property type="match status" value="1"/>
</dbReference>
<dbReference type="CDD" id="cd16922">
    <property type="entry name" value="HATPase_EvgS-ArcB-TorS-like"/>
    <property type="match status" value="1"/>
</dbReference>
<dbReference type="InterPro" id="IPR011006">
    <property type="entry name" value="CheY-like_superfamily"/>
</dbReference>
<keyword evidence="4" id="KW-0808">Transferase</keyword>
<dbReference type="InterPro" id="IPR003018">
    <property type="entry name" value="GAF"/>
</dbReference>
<comment type="catalytic activity">
    <reaction evidence="1">
        <text>ATP + protein L-histidine = ADP + protein N-phospho-L-histidine.</text>
        <dbReference type="EC" id="2.7.13.3"/>
    </reaction>
</comment>
<dbReference type="InterPro" id="IPR001789">
    <property type="entry name" value="Sig_transdc_resp-reg_receiver"/>
</dbReference>
<reference evidence="11 12" key="1">
    <citation type="submission" date="2024-04" db="EMBL/GenBank/DDBJ databases">
        <title>Novel species of the genus Ideonella isolated from streams.</title>
        <authorList>
            <person name="Lu H."/>
        </authorList>
    </citation>
    <scope>NUCLEOTIDE SEQUENCE [LARGE SCALE GENOMIC DNA]</scope>
    <source>
        <strain evidence="11 12">DXS22W</strain>
    </source>
</reference>
<evidence type="ECO:0000313" key="12">
    <source>
        <dbReference type="Proteomes" id="UP001365405"/>
    </source>
</evidence>
<evidence type="ECO:0000313" key="11">
    <source>
        <dbReference type="EMBL" id="MEK8052694.1"/>
    </source>
</evidence>
<dbReference type="PANTHER" id="PTHR45339:SF1">
    <property type="entry name" value="HYBRID SIGNAL TRANSDUCTION HISTIDINE KINASE J"/>
    <property type="match status" value="1"/>
</dbReference>
<feature type="domain" description="Response regulatory" evidence="10">
    <location>
        <begin position="430"/>
        <end position="563"/>
    </location>
</feature>
<proteinExistence type="predicted"/>
<dbReference type="Gene3D" id="1.10.287.130">
    <property type="match status" value="1"/>
</dbReference>
<accession>A0ABU9CLJ9</accession>
<dbReference type="SMART" id="SM00387">
    <property type="entry name" value="HATPase_c"/>
    <property type="match status" value="1"/>
</dbReference>
<evidence type="ECO:0000259" key="9">
    <source>
        <dbReference type="PROSITE" id="PS50109"/>
    </source>
</evidence>
<dbReference type="EC" id="2.7.13.3" evidence="2"/>
<feature type="domain" description="Response regulatory" evidence="10">
    <location>
        <begin position="592"/>
        <end position="710"/>
    </location>
</feature>
<dbReference type="InterPro" id="IPR036890">
    <property type="entry name" value="HATPase_C_sf"/>
</dbReference>
<protein>
    <recommendedName>
        <fullName evidence="2">histidine kinase</fullName>
        <ecNumber evidence="2">2.7.13.3</ecNumber>
    </recommendedName>
</protein>
<evidence type="ECO:0000256" key="1">
    <source>
        <dbReference type="ARBA" id="ARBA00000085"/>
    </source>
</evidence>
<dbReference type="RefSeq" id="WP_341412416.1">
    <property type="nucleotide sequence ID" value="NZ_JBBUTH010000010.1"/>
</dbReference>
<dbReference type="SMART" id="SM00065">
    <property type="entry name" value="GAF"/>
    <property type="match status" value="1"/>
</dbReference>
<evidence type="ECO:0000256" key="7">
    <source>
        <dbReference type="PROSITE-ProRule" id="PRU00169"/>
    </source>
</evidence>
<evidence type="ECO:0000256" key="2">
    <source>
        <dbReference type="ARBA" id="ARBA00012438"/>
    </source>
</evidence>
<comment type="caution">
    <text evidence="11">The sequence shown here is derived from an EMBL/GenBank/DDBJ whole genome shotgun (WGS) entry which is preliminary data.</text>
</comment>
<evidence type="ECO:0000256" key="8">
    <source>
        <dbReference type="SAM" id="MobiDB-lite"/>
    </source>
</evidence>
<dbReference type="SUPFAM" id="SSF55874">
    <property type="entry name" value="ATPase domain of HSP90 chaperone/DNA topoisomerase II/histidine kinase"/>
    <property type="match status" value="1"/>
</dbReference>
<feature type="domain" description="Histidine kinase" evidence="9">
    <location>
        <begin position="193"/>
        <end position="413"/>
    </location>
</feature>
<keyword evidence="6" id="KW-0902">Two-component regulatory system</keyword>
<evidence type="ECO:0000256" key="4">
    <source>
        <dbReference type="ARBA" id="ARBA00022679"/>
    </source>
</evidence>
<dbReference type="Proteomes" id="UP001365405">
    <property type="component" value="Unassembled WGS sequence"/>
</dbReference>
<gene>
    <name evidence="11" type="ORF">AACH10_20760</name>
</gene>
<dbReference type="EMBL" id="JBBUTH010000010">
    <property type="protein sequence ID" value="MEK8052694.1"/>
    <property type="molecule type" value="Genomic_DNA"/>
</dbReference>
<keyword evidence="5" id="KW-0418">Kinase</keyword>
<dbReference type="InterPro" id="IPR004358">
    <property type="entry name" value="Sig_transdc_His_kin-like_C"/>
</dbReference>
<dbReference type="SUPFAM" id="SSF52172">
    <property type="entry name" value="CheY-like"/>
    <property type="match status" value="2"/>
</dbReference>
<dbReference type="SUPFAM" id="SSF47384">
    <property type="entry name" value="Homodimeric domain of signal transducing histidine kinase"/>
    <property type="match status" value="1"/>
</dbReference>
<dbReference type="Gene3D" id="3.40.50.2300">
    <property type="match status" value="2"/>
</dbReference>
<dbReference type="Gene3D" id="3.30.565.10">
    <property type="entry name" value="Histidine kinase-like ATPase, C-terminal domain"/>
    <property type="match status" value="1"/>
</dbReference>
<dbReference type="Pfam" id="PF00512">
    <property type="entry name" value="HisKA"/>
    <property type="match status" value="1"/>
</dbReference>
<dbReference type="PRINTS" id="PR00344">
    <property type="entry name" value="BCTRLSENSOR"/>
</dbReference>
<dbReference type="InterPro" id="IPR029016">
    <property type="entry name" value="GAF-like_dom_sf"/>
</dbReference>
<evidence type="ECO:0000256" key="5">
    <source>
        <dbReference type="ARBA" id="ARBA00022777"/>
    </source>
</evidence>
<keyword evidence="3 7" id="KW-0597">Phosphoprotein</keyword>
<name>A0ABU9CLJ9_9BURK</name>
<feature type="modified residue" description="4-aspartylphosphate" evidence="7">
    <location>
        <position position="641"/>
    </location>
</feature>
<dbReference type="InterPro" id="IPR005467">
    <property type="entry name" value="His_kinase_dom"/>
</dbReference>
<feature type="region of interest" description="Disordered" evidence="8">
    <location>
        <begin position="512"/>
        <end position="543"/>
    </location>
</feature>
<evidence type="ECO:0000256" key="6">
    <source>
        <dbReference type="ARBA" id="ARBA00023012"/>
    </source>
</evidence>
<dbReference type="Pfam" id="PF00072">
    <property type="entry name" value="Response_reg"/>
    <property type="match status" value="2"/>
</dbReference>
<dbReference type="InterPro" id="IPR036097">
    <property type="entry name" value="HisK_dim/P_sf"/>
</dbReference>
<dbReference type="PANTHER" id="PTHR45339">
    <property type="entry name" value="HYBRID SIGNAL TRANSDUCTION HISTIDINE KINASE J"/>
    <property type="match status" value="1"/>
</dbReference>
<evidence type="ECO:0000256" key="3">
    <source>
        <dbReference type="ARBA" id="ARBA00022553"/>
    </source>
</evidence>
<dbReference type="SMART" id="SM00388">
    <property type="entry name" value="HisKA"/>
    <property type="match status" value="1"/>
</dbReference>
<organism evidence="11 12">
    <name type="scientific">Pseudaquabacterium inlustre</name>
    <dbReference type="NCBI Taxonomy" id="2984192"/>
    <lineage>
        <taxon>Bacteria</taxon>
        <taxon>Pseudomonadati</taxon>
        <taxon>Pseudomonadota</taxon>
        <taxon>Betaproteobacteria</taxon>
        <taxon>Burkholderiales</taxon>
        <taxon>Sphaerotilaceae</taxon>
        <taxon>Pseudaquabacterium</taxon>
    </lineage>
</organism>